<keyword evidence="3" id="KW-1185">Reference proteome</keyword>
<dbReference type="PANTHER" id="PTHR34387:SF1">
    <property type="entry name" value="PERIPLASMIC IMMUNOGENIC PROTEIN"/>
    <property type="match status" value="1"/>
</dbReference>
<dbReference type="Pfam" id="PF04402">
    <property type="entry name" value="SIMPL"/>
    <property type="match status" value="1"/>
</dbReference>
<accession>A0A508A0N0</accession>
<dbReference type="Proteomes" id="UP000317169">
    <property type="component" value="Unassembled WGS sequence"/>
</dbReference>
<evidence type="ECO:0000256" key="1">
    <source>
        <dbReference type="SAM" id="SignalP"/>
    </source>
</evidence>
<feature type="chain" id="PRO_5021283201" evidence="1">
    <location>
        <begin position="20"/>
        <end position="230"/>
    </location>
</feature>
<dbReference type="Gene3D" id="3.30.70.2970">
    <property type="entry name" value="Protein of unknown function (DUF541), domain 2"/>
    <property type="match status" value="1"/>
</dbReference>
<dbReference type="OrthoDB" id="6021921at2"/>
<dbReference type="GO" id="GO:0006974">
    <property type="term" value="P:DNA damage response"/>
    <property type="evidence" value="ECO:0007669"/>
    <property type="project" value="TreeGrafter"/>
</dbReference>
<sequence>MKKAGILIALFLVSIGVSAQNKTDRPGISVNGIGIVNVTPDQVLINVGVSHEGDTAKEVKNKTDKDIDAVLNFLKTEKIASKNIKTEYLNLNKRYDHSSKSDRFYASQSISIKLEDITKYETVISGLMQSGINRINGVAFESSKIELYKTQARKKAIQNAREKAETYADALQQEVGKAFRVSEMNNYNGGSPVYKAMQMEANSSSGNQRNTLAVGEMEIKVEIAVSFILR</sequence>
<evidence type="ECO:0000313" key="3">
    <source>
        <dbReference type="Proteomes" id="UP000317169"/>
    </source>
</evidence>
<feature type="signal peptide" evidence="1">
    <location>
        <begin position="1"/>
        <end position="19"/>
    </location>
</feature>
<comment type="caution">
    <text evidence="2">The sequence shown here is derived from an EMBL/GenBank/DDBJ whole genome shotgun (WGS) entry which is preliminary data.</text>
</comment>
<protein>
    <submittedName>
        <fullName evidence="2">DUF541 domain-containing protein</fullName>
    </submittedName>
</protein>
<keyword evidence="1" id="KW-0732">Signal</keyword>
<dbReference type="AlphaFoldDB" id="A0A508A0N0"/>
<dbReference type="InterPro" id="IPR007497">
    <property type="entry name" value="SIMPL/DUF541"/>
</dbReference>
<dbReference type="EMBL" id="VIAR01000004">
    <property type="protein sequence ID" value="TQD39382.1"/>
    <property type="molecule type" value="Genomic_DNA"/>
</dbReference>
<organism evidence="2 3">
    <name type="scientific">Haloflavibacter putidus</name>
    <dbReference type="NCBI Taxonomy" id="2576776"/>
    <lineage>
        <taxon>Bacteria</taxon>
        <taxon>Pseudomonadati</taxon>
        <taxon>Bacteroidota</taxon>
        <taxon>Flavobacteriia</taxon>
        <taxon>Flavobacteriales</taxon>
        <taxon>Flavobacteriaceae</taxon>
        <taxon>Haloflavibacter</taxon>
    </lineage>
</organism>
<gene>
    <name evidence="2" type="ORF">FKR84_05660</name>
</gene>
<evidence type="ECO:0000313" key="2">
    <source>
        <dbReference type="EMBL" id="TQD39382.1"/>
    </source>
</evidence>
<dbReference type="RefSeq" id="WP_141421329.1">
    <property type="nucleotide sequence ID" value="NZ_VIAR01000004.1"/>
</dbReference>
<dbReference type="Gene3D" id="3.30.110.170">
    <property type="entry name" value="Protein of unknown function (DUF541), domain 1"/>
    <property type="match status" value="1"/>
</dbReference>
<dbReference type="InterPro" id="IPR052022">
    <property type="entry name" value="26kDa_periplasmic_antigen"/>
</dbReference>
<proteinExistence type="predicted"/>
<reference evidence="2 3" key="1">
    <citation type="submission" date="2019-06" db="EMBL/GenBank/DDBJ databases">
        <title>Flavibacter putida gen. nov., sp. nov., a novel marine bacterium of the family Flavobacteriaceae isolated from coastal seawater.</title>
        <authorList>
            <person name="Feng X."/>
        </authorList>
    </citation>
    <scope>NUCLEOTIDE SEQUENCE [LARGE SCALE GENOMIC DNA]</scope>
    <source>
        <strain evidence="2 3">PLHSN227</strain>
    </source>
</reference>
<dbReference type="PANTHER" id="PTHR34387">
    <property type="entry name" value="SLR1258 PROTEIN"/>
    <property type="match status" value="1"/>
</dbReference>
<name>A0A508A0N0_9FLAO</name>